<dbReference type="Proteomes" id="UP001482620">
    <property type="component" value="Unassembled WGS sequence"/>
</dbReference>
<accession>A0ABV0T4F8</accession>
<dbReference type="EMBL" id="JAHRIQ010018703">
    <property type="protein sequence ID" value="MEQ2227270.1"/>
    <property type="molecule type" value="Genomic_DNA"/>
</dbReference>
<name>A0ABV0T4F8_9TELE</name>
<keyword evidence="3" id="KW-1185">Reference proteome</keyword>
<reference evidence="2 3" key="1">
    <citation type="submission" date="2021-06" db="EMBL/GenBank/DDBJ databases">
        <authorList>
            <person name="Palmer J.M."/>
        </authorList>
    </citation>
    <scope>NUCLEOTIDE SEQUENCE [LARGE SCALE GENOMIC DNA]</scope>
    <source>
        <strain evidence="3">if_2019</strain>
        <tissue evidence="2">Muscle</tissue>
    </source>
</reference>
<evidence type="ECO:0000313" key="3">
    <source>
        <dbReference type="Proteomes" id="UP001482620"/>
    </source>
</evidence>
<sequence length="87" mass="10090">MQKESVSHRQARLLLHNKFVVVLGDSIQRSVYKDLVVLLQKDKYLTLRQLRSKASTNEQHVDIISLKIIHCSKKNKGNTQITHPRSE</sequence>
<protein>
    <submittedName>
        <fullName evidence="2">Uncharacterized protein</fullName>
    </submittedName>
</protein>
<evidence type="ECO:0000313" key="2">
    <source>
        <dbReference type="EMBL" id="MEQ2227270.1"/>
    </source>
</evidence>
<proteinExistence type="inferred from homology"/>
<comment type="similarity">
    <text evidence="1">Belongs to the PC-esterase family.</text>
</comment>
<dbReference type="PANTHER" id="PTHR14469:SF0">
    <property type="entry name" value="FAMILY WITH SEQUENCE SIMILARITY 113"/>
    <property type="match status" value="1"/>
</dbReference>
<gene>
    <name evidence="2" type="ORF">ILYODFUR_036025</name>
</gene>
<comment type="caution">
    <text evidence="2">The sequence shown here is derived from an EMBL/GenBank/DDBJ whole genome shotgun (WGS) entry which is preliminary data.</text>
</comment>
<dbReference type="PANTHER" id="PTHR14469">
    <property type="entry name" value="SARCOMA ANTIGEN NY-SAR-23"/>
    <property type="match status" value="1"/>
</dbReference>
<evidence type="ECO:0000256" key="1">
    <source>
        <dbReference type="ARBA" id="ARBA00037957"/>
    </source>
</evidence>
<organism evidence="2 3">
    <name type="scientific">Ilyodon furcidens</name>
    <name type="common">goldbreast splitfin</name>
    <dbReference type="NCBI Taxonomy" id="33524"/>
    <lineage>
        <taxon>Eukaryota</taxon>
        <taxon>Metazoa</taxon>
        <taxon>Chordata</taxon>
        <taxon>Craniata</taxon>
        <taxon>Vertebrata</taxon>
        <taxon>Euteleostomi</taxon>
        <taxon>Actinopterygii</taxon>
        <taxon>Neopterygii</taxon>
        <taxon>Teleostei</taxon>
        <taxon>Neoteleostei</taxon>
        <taxon>Acanthomorphata</taxon>
        <taxon>Ovalentaria</taxon>
        <taxon>Atherinomorphae</taxon>
        <taxon>Cyprinodontiformes</taxon>
        <taxon>Goodeidae</taxon>
        <taxon>Ilyodon</taxon>
    </lineage>
</organism>